<sequence length="132" mass="15081">MSGCSKICSIIKLRLLLRRWRKNTSRSSRRIPCDVPPGHIAVYVGLNHRRFVVHLAHLNHPVFKKLLAQAEEEYGFTTSGPLHIPCDELIFQDFLRCLCGRSDYKASGVCLRTKLISHDAWAESQPLLNSLR</sequence>
<dbReference type="EMBL" id="CP093347">
    <property type="protein sequence ID" value="WOH00668.1"/>
    <property type="molecule type" value="Genomic_DNA"/>
</dbReference>
<accession>A0A164YB97</accession>
<proteinExistence type="inferred from homology"/>
<organism evidence="2 3">
    <name type="scientific">Daucus carota subsp. sativus</name>
    <name type="common">Carrot</name>
    <dbReference type="NCBI Taxonomy" id="79200"/>
    <lineage>
        <taxon>Eukaryota</taxon>
        <taxon>Viridiplantae</taxon>
        <taxon>Streptophyta</taxon>
        <taxon>Embryophyta</taxon>
        <taxon>Tracheophyta</taxon>
        <taxon>Spermatophyta</taxon>
        <taxon>Magnoliopsida</taxon>
        <taxon>eudicotyledons</taxon>
        <taxon>Gunneridae</taxon>
        <taxon>Pentapetalae</taxon>
        <taxon>asterids</taxon>
        <taxon>campanulids</taxon>
        <taxon>Apiales</taxon>
        <taxon>Apiaceae</taxon>
        <taxon>Apioideae</taxon>
        <taxon>Scandiceae</taxon>
        <taxon>Daucinae</taxon>
        <taxon>Daucus</taxon>
        <taxon>Daucus sect. Daucus</taxon>
    </lineage>
</organism>
<evidence type="ECO:0000313" key="2">
    <source>
        <dbReference type="EMBL" id="WOH00668.1"/>
    </source>
</evidence>
<comment type="similarity">
    <text evidence="1">Belongs to the ARG7 family.</text>
</comment>
<evidence type="ECO:0000313" key="3">
    <source>
        <dbReference type="Proteomes" id="UP000077755"/>
    </source>
</evidence>
<reference evidence="2" key="1">
    <citation type="journal article" date="2016" name="Nat. Genet.">
        <title>A high-quality carrot genome assembly provides new insights into carotenoid accumulation and asterid genome evolution.</title>
        <authorList>
            <person name="Iorizzo M."/>
            <person name="Ellison S."/>
            <person name="Senalik D."/>
            <person name="Zeng P."/>
            <person name="Satapoomin P."/>
            <person name="Huang J."/>
            <person name="Bowman M."/>
            <person name="Iovene M."/>
            <person name="Sanseverino W."/>
            <person name="Cavagnaro P."/>
            <person name="Yildiz M."/>
            <person name="Macko-Podgorni A."/>
            <person name="Moranska E."/>
            <person name="Grzebelus E."/>
            <person name="Grzebelus D."/>
            <person name="Ashrafi H."/>
            <person name="Zheng Z."/>
            <person name="Cheng S."/>
            <person name="Spooner D."/>
            <person name="Van Deynze A."/>
            <person name="Simon P."/>
        </authorList>
    </citation>
    <scope>NUCLEOTIDE SEQUENCE</scope>
    <source>
        <tissue evidence="2">Leaf</tissue>
    </source>
</reference>
<dbReference type="OMA" id="GMAVERN"/>
<dbReference type="InterPro" id="IPR003676">
    <property type="entry name" value="SAUR_fam"/>
</dbReference>
<dbReference type="Proteomes" id="UP000077755">
    <property type="component" value="Chromosome 5"/>
</dbReference>
<gene>
    <name evidence="2" type="ORF">DCAR_0520041</name>
</gene>
<dbReference type="PANTHER" id="PTHR31374">
    <property type="entry name" value="AUXIN-INDUCED PROTEIN-LIKE-RELATED"/>
    <property type="match status" value="1"/>
</dbReference>
<name>A0A164YB97_DAUCS</name>
<dbReference type="Gramene" id="KZM94251">
    <property type="protein sequence ID" value="KZM94251"/>
    <property type="gene ID" value="DCAR_017494"/>
</dbReference>
<dbReference type="PANTHER" id="PTHR31374:SF119">
    <property type="entry name" value="SAUR-LIKE AUXIN-RESPONSIVE PROTEIN FAMILY"/>
    <property type="match status" value="1"/>
</dbReference>
<dbReference type="Pfam" id="PF02519">
    <property type="entry name" value="Auxin_inducible"/>
    <property type="match status" value="1"/>
</dbReference>
<keyword evidence="3" id="KW-1185">Reference proteome</keyword>
<evidence type="ECO:0000256" key="1">
    <source>
        <dbReference type="ARBA" id="ARBA00006974"/>
    </source>
</evidence>
<protein>
    <submittedName>
        <fullName evidence="2">Uncharacterized protein</fullName>
    </submittedName>
</protein>
<reference evidence="2" key="2">
    <citation type="submission" date="2022-03" db="EMBL/GenBank/DDBJ databases">
        <title>Draft title - Genomic analysis of global carrot germplasm unveils the trajectory of domestication and the origin of high carotenoid orange carrot.</title>
        <authorList>
            <person name="Iorizzo M."/>
            <person name="Ellison S."/>
            <person name="Senalik D."/>
            <person name="Macko-Podgorni A."/>
            <person name="Grzebelus D."/>
            <person name="Bostan H."/>
            <person name="Rolling W."/>
            <person name="Curaba J."/>
            <person name="Simon P."/>
        </authorList>
    </citation>
    <scope>NUCLEOTIDE SEQUENCE</scope>
    <source>
        <tissue evidence="2">Leaf</tissue>
    </source>
</reference>
<dbReference type="AlphaFoldDB" id="A0A164YB97"/>
<dbReference type="GO" id="GO:0009733">
    <property type="term" value="P:response to auxin"/>
    <property type="evidence" value="ECO:0007669"/>
    <property type="project" value="InterPro"/>
</dbReference>